<sequence length="144" mass="15962">MNANNFNSFIHSSCLCSRAPSSLVSGWVFFFWVRRKNWFNVVPLFRPAITNFKACASLSSTVPPCSSSLSITFRTAVMIAFLNENVLVNVLPRPWRHLDLKVLFNIHSEGRPSTPLNHFSQCLSRDTLLGNIVGSTSSSVLGGT</sequence>
<evidence type="ECO:0000313" key="1">
    <source>
        <dbReference type="EMBL" id="KAG9319390.1"/>
    </source>
</evidence>
<protein>
    <submittedName>
        <fullName evidence="1">Uncharacterized protein</fullName>
    </submittedName>
</protein>
<dbReference type="Proteomes" id="UP000717515">
    <property type="component" value="Unassembled WGS sequence"/>
</dbReference>
<dbReference type="EMBL" id="JAIFTL010000469">
    <property type="protein sequence ID" value="KAG9319390.1"/>
    <property type="molecule type" value="Genomic_DNA"/>
</dbReference>
<dbReference type="AlphaFoldDB" id="A0A9P8CYP2"/>
<proteinExistence type="predicted"/>
<name>A0A9P8CYP2_MORAP</name>
<reference evidence="1" key="1">
    <citation type="submission" date="2021-07" db="EMBL/GenBank/DDBJ databases">
        <title>Draft genome of Mortierella alpina, strain LL118, isolated from an aspen leaf litter sample.</title>
        <authorList>
            <person name="Yang S."/>
            <person name="Vinatzer B.A."/>
        </authorList>
    </citation>
    <scope>NUCLEOTIDE SEQUENCE</scope>
    <source>
        <strain evidence="1">LL118</strain>
    </source>
</reference>
<accession>A0A9P8CYP2</accession>
<organism evidence="1 2">
    <name type="scientific">Mortierella alpina</name>
    <name type="common">Oleaginous fungus</name>
    <name type="synonym">Mortierella renispora</name>
    <dbReference type="NCBI Taxonomy" id="64518"/>
    <lineage>
        <taxon>Eukaryota</taxon>
        <taxon>Fungi</taxon>
        <taxon>Fungi incertae sedis</taxon>
        <taxon>Mucoromycota</taxon>
        <taxon>Mortierellomycotina</taxon>
        <taxon>Mortierellomycetes</taxon>
        <taxon>Mortierellales</taxon>
        <taxon>Mortierellaceae</taxon>
        <taxon>Mortierella</taxon>
    </lineage>
</organism>
<gene>
    <name evidence="1" type="ORF">KVV02_007771</name>
</gene>
<evidence type="ECO:0000313" key="2">
    <source>
        <dbReference type="Proteomes" id="UP000717515"/>
    </source>
</evidence>
<comment type="caution">
    <text evidence="1">The sequence shown here is derived from an EMBL/GenBank/DDBJ whole genome shotgun (WGS) entry which is preliminary data.</text>
</comment>